<dbReference type="SUPFAM" id="SSF52540">
    <property type="entry name" value="P-loop containing nucleoside triphosphate hydrolases"/>
    <property type="match status" value="1"/>
</dbReference>
<sequence length="178" mass="19934">MESSFPLPHPIVLQLVGYKNSGKTTLIIDLIRRLKQDGYSVGTAKHDAHHYQMDYPGTDSWKHQEAGADVTAITSANQSTILRSFSESLPALLKQMNEVHIVLVEGFKQESYPKLILIRSEEDFTLLEVVSNPIAVIVWPQAWAAWHTANKAGDSYPLPCFAISSTNEIYAFLSSHFF</sequence>
<dbReference type="KEGG" id="pbk:Back11_60610"/>
<reference evidence="1 2" key="1">
    <citation type="submission" date="2018-11" db="EMBL/GenBank/DDBJ databases">
        <title>Complete genome sequence of Paenibacillus baekrokdamisoli strain KCTC 33723.</title>
        <authorList>
            <person name="Kang S.W."/>
            <person name="Lee K.C."/>
            <person name="Kim K.K."/>
            <person name="Kim J.S."/>
            <person name="Kim D.S."/>
            <person name="Ko S.H."/>
            <person name="Yang S.H."/>
            <person name="Lee J.S."/>
        </authorList>
    </citation>
    <scope>NUCLEOTIDE SEQUENCE [LARGE SCALE GENOMIC DNA]</scope>
    <source>
        <strain evidence="1 2">KCTC 33723</strain>
    </source>
</reference>
<dbReference type="InterPro" id="IPR027417">
    <property type="entry name" value="P-loop_NTPase"/>
</dbReference>
<dbReference type="RefSeq" id="WP_164523054.1">
    <property type="nucleotide sequence ID" value="NZ_AP019308.1"/>
</dbReference>
<dbReference type="Proteomes" id="UP000275368">
    <property type="component" value="Chromosome"/>
</dbReference>
<dbReference type="Gene3D" id="3.40.50.300">
    <property type="entry name" value="P-loop containing nucleotide triphosphate hydrolases"/>
    <property type="match status" value="1"/>
</dbReference>
<dbReference type="EMBL" id="AP019308">
    <property type="protein sequence ID" value="BBH24716.1"/>
    <property type="molecule type" value="Genomic_DNA"/>
</dbReference>
<dbReference type="GO" id="GO:0006777">
    <property type="term" value="P:Mo-molybdopterin cofactor biosynthetic process"/>
    <property type="evidence" value="ECO:0007669"/>
    <property type="project" value="InterPro"/>
</dbReference>
<dbReference type="Pfam" id="PF03205">
    <property type="entry name" value="MobB"/>
    <property type="match status" value="1"/>
</dbReference>
<organism evidence="1 2">
    <name type="scientific">Paenibacillus baekrokdamisoli</name>
    <dbReference type="NCBI Taxonomy" id="1712516"/>
    <lineage>
        <taxon>Bacteria</taxon>
        <taxon>Bacillati</taxon>
        <taxon>Bacillota</taxon>
        <taxon>Bacilli</taxon>
        <taxon>Bacillales</taxon>
        <taxon>Paenibacillaceae</taxon>
        <taxon>Paenibacillus</taxon>
    </lineage>
</organism>
<keyword evidence="2" id="KW-1185">Reference proteome</keyword>
<dbReference type="GO" id="GO:0005525">
    <property type="term" value="F:GTP binding"/>
    <property type="evidence" value="ECO:0007669"/>
    <property type="project" value="InterPro"/>
</dbReference>
<dbReference type="AlphaFoldDB" id="A0A3G9J1T0"/>
<dbReference type="InterPro" id="IPR004435">
    <property type="entry name" value="MobB_dom"/>
</dbReference>
<dbReference type="PANTHER" id="PTHR40072:SF1">
    <property type="entry name" value="MOLYBDOPTERIN-GUANINE DINUCLEOTIDE BIOSYNTHESIS ADAPTER PROTEIN"/>
    <property type="match status" value="1"/>
</dbReference>
<dbReference type="PANTHER" id="PTHR40072">
    <property type="entry name" value="MOLYBDOPTERIN-GUANINE DINUCLEOTIDE BIOSYNTHESIS ADAPTER PROTEIN-RELATED"/>
    <property type="match status" value="1"/>
</dbReference>
<evidence type="ECO:0000313" key="2">
    <source>
        <dbReference type="Proteomes" id="UP000275368"/>
    </source>
</evidence>
<dbReference type="CDD" id="cd03116">
    <property type="entry name" value="MobB"/>
    <property type="match status" value="1"/>
</dbReference>
<proteinExistence type="predicted"/>
<dbReference type="NCBIfam" id="TIGR00176">
    <property type="entry name" value="mobB"/>
    <property type="match status" value="1"/>
</dbReference>
<accession>A0A3G9J1T0</accession>
<name>A0A3G9J1T0_9BACL</name>
<dbReference type="InterPro" id="IPR052539">
    <property type="entry name" value="MGD_biosynthesis_adapter"/>
</dbReference>
<evidence type="ECO:0000313" key="1">
    <source>
        <dbReference type="EMBL" id="BBH24716.1"/>
    </source>
</evidence>
<gene>
    <name evidence="1" type="ORF">Back11_60610</name>
</gene>
<protein>
    <submittedName>
        <fullName evidence="1">Uncharacterized protein</fullName>
    </submittedName>
</protein>